<reference evidence="1" key="1">
    <citation type="submission" date="2018-02" db="EMBL/GenBank/DDBJ databases">
        <title>Rhizophora mucronata_Transcriptome.</title>
        <authorList>
            <person name="Meera S.P."/>
            <person name="Sreeshan A."/>
            <person name="Augustine A."/>
        </authorList>
    </citation>
    <scope>NUCLEOTIDE SEQUENCE</scope>
    <source>
        <tissue evidence="1">Leaf</tissue>
    </source>
</reference>
<organism evidence="1">
    <name type="scientific">Rhizophora mucronata</name>
    <name type="common">Asiatic mangrove</name>
    <dbReference type="NCBI Taxonomy" id="61149"/>
    <lineage>
        <taxon>Eukaryota</taxon>
        <taxon>Viridiplantae</taxon>
        <taxon>Streptophyta</taxon>
        <taxon>Embryophyta</taxon>
        <taxon>Tracheophyta</taxon>
        <taxon>Spermatophyta</taxon>
        <taxon>Magnoliopsida</taxon>
        <taxon>eudicotyledons</taxon>
        <taxon>Gunneridae</taxon>
        <taxon>Pentapetalae</taxon>
        <taxon>rosids</taxon>
        <taxon>fabids</taxon>
        <taxon>Malpighiales</taxon>
        <taxon>Rhizophoraceae</taxon>
        <taxon>Rhizophora</taxon>
    </lineage>
</organism>
<evidence type="ECO:0000313" key="1">
    <source>
        <dbReference type="EMBL" id="MBX50594.1"/>
    </source>
</evidence>
<accession>A0A2P2P753</accession>
<dbReference type="EMBL" id="GGEC01070110">
    <property type="protein sequence ID" value="MBX50594.1"/>
    <property type="molecule type" value="Transcribed_RNA"/>
</dbReference>
<protein>
    <submittedName>
        <fullName evidence="1">Uncharacterized protein</fullName>
    </submittedName>
</protein>
<proteinExistence type="predicted"/>
<sequence>MNLPPPLVLAAVSLSLSARTSDCSLASPLVIGIL</sequence>
<name>A0A2P2P753_RHIMU</name>
<dbReference type="AlphaFoldDB" id="A0A2P2P753"/>